<accession>A0A9X4KJN1</accession>
<dbReference type="InterPro" id="IPR003607">
    <property type="entry name" value="HD/PDEase_dom"/>
</dbReference>
<dbReference type="GO" id="GO:0046872">
    <property type="term" value="F:metal ion binding"/>
    <property type="evidence" value="ECO:0007669"/>
    <property type="project" value="UniProtKB-KW"/>
</dbReference>
<dbReference type="SMART" id="SM00471">
    <property type="entry name" value="HDc"/>
    <property type="match status" value="1"/>
</dbReference>
<reference evidence="8 9" key="1">
    <citation type="submission" date="2022-10" db="EMBL/GenBank/DDBJ databases">
        <title>Comparative genomic analysis of Cohnella hashimotonis sp. nov., isolated from the International Space Station.</title>
        <authorList>
            <person name="Simpson A."/>
            <person name="Venkateswaran K."/>
        </authorList>
    </citation>
    <scope>NUCLEOTIDE SEQUENCE [LARGE SCALE GENOMIC DNA]</scope>
    <source>
        <strain evidence="8 9">DSM 18997</strain>
    </source>
</reference>
<evidence type="ECO:0000256" key="4">
    <source>
        <dbReference type="ARBA" id="ARBA00022801"/>
    </source>
</evidence>
<keyword evidence="2" id="KW-0479">Metal-binding</keyword>
<evidence type="ECO:0000256" key="2">
    <source>
        <dbReference type="ARBA" id="ARBA00022723"/>
    </source>
</evidence>
<evidence type="ECO:0000256" key="5">
    <source>
        <dbReference type="ARBA" id="ARBA00023004"/>
    </source>
</evidence>
<keyword evidence="9" id="KW-1185">Reference proteome</keyword>
<dbReference type="InterPro" id="IPR005249">
    <property type="entry name" value="YqeK"/>
</dbReference>
<dbReference type="GO" id="GO:0000166">
    <property type="term" value="F:nucleotide binding"/>
    <property type="evidence" value="ECO:0007669"/>
    <property type="project" value="UniProtKB-KW"/>
</dbReference>
<dbReference type="GO" id="GO:0008803">
    <property type="term" value="F:bis(5'-nucleosyl)-tetraphosphatase (symmetrical) activity"/>
    <property type="evidence" value="ECO:0007669"/>
    <property type="project" value="UniProtKB-EC"/>
</dbReference>
<dbReference type="InterPro" id="IPR051094">
    <property type="entry name" value="Diverse_Catalytic_Enzymes"/>
</dbReference>
<evidence type="ECO:0000256" key="6">
    <source>
        <dbReference type="ARBA" id="ARBA00049417"/>
    </source>
</evidence>
<comment type="caution">
    <text evidence="8">The sequence shown here is derived from an EMBL/GenBank/DDBJ whole genome shotgun (WGS) entry which is preliminary data.</text>
</comment>
<protein>
    <recommendedName>
        <fullName evidence="1">bis(5'-nucleosyl)-tetraphosphatase (symmetrical)</fullName>
        <ecNumber evidence="1">3.6.1.41</ecNumber>
    </recommendedName>
</protein>
<keyword evidence="4 8" id="KW-0378">Hydrolase</keyword>
<dbReference type="PANTHER" id="PTHR35795:SF1">
    <property type="entry name" value="BIS(5'-NUCLEOSYL)-TETRAPHOSPHATASE, SYMMETRICAL"/>
    <property type="match status" value="1"/>
</dbReference>
<keyword evidence="5" id="KW-0408">Iron</keyword>
<dbReference type="EMBL" id="JAPDHZ010000004">
    <property type="protein sequence ID" value="MDG0793151.1"/>
    <property type="molecule type" value="Genomic_DNA"/>
</dbReference>
<dbReference type="EC" id="3.6.1.41" evidence="1"/>
<organism evidence="8 9">
    <name type="scientific">Cohnella ginsengisoli</name>
    <dbReference type="NCBI Taxonomy" id="425004"/>
    <lineage>
        <taxon>Bacteria</taxon>
        <taxon>Bacillati</taxon>
        <taxon>Bacillota</taxon>
        <taxon>Bacilli</taxon>
        <taxon>Bacillales</taxon>
        <taxon>Paenibacillaceae</taxon>
        <taxon>Cohnella</taxon>
    </lineage>
</organism>
<dbReference type="CDD" id="cd00077">
    <property type="entry name" value="HDc"/>
    <property type="match status" value="1"/>
</dbReference>
<evidence type="ECO:0000256" key="3">
    <source>
        <dbReference type="ARBA" id="ARBA00022741"/>
    </source>
</evidence>
<dbReference type="RefSeq" id="WP_277566975.1">
    <property type="nucleotide sequence ID" value="NZ_JAPDHZ010000004.1"/>
</dbReference>
<gene>
    <name evidence="8" type="primary">yqeK</name>
    <name evidence="8" type="ORF">OMP38_21565</name>
</gene>
<proteinExistence type="predicted"/>
<evidence type="ECO:0000259" key="7">
    <source>
        <dbReference type="SMART" id="SM00471"/>
    </source>
</evidence>
<dbReference type="PANTHER" id="PTHR35795">
    <property type="entry name" value="SLR1885 PROTEIN"/>
    <property type="match status" value="1"/>
</dbReference>
<comment type="catalytic activity">
    <reaction evidence="6">
        <text>P(1),P(4)-bis(5'-adenosyl) tetraphosphate + H2O = 2 ADP + 2 H(+)</text>
        <dbReference type="Rhea" id="RHEA:24252"/>
        <dbReference type="ChEBI" id="CHEBI:15377"/>
        <dbReference type="ChEBI" id="CHEBI:15378"/>
        <dbReference type="ChEBI" id="CHEBI:58141"/>
        <dbReference type="ChEBI" id="CHEBI:456216"/>
        <dbReference type="EC" id="3.6.1.41"/>
    </reaction>
</comment>
<dbReference type="Pfam" id="PF01966">
    <property type="entry name" value="HD"/>
    <property type="match status" value="1"/>
</dbReference>
<dbReference type="NCBIfam" id="TIGR00488">
    <property type="entry name" value="bis(5'-nucleosyl)-tetraphosphatase (symmetrical) YqeK"/>
    <property type="match status" value="1"/>
</dbReference>
<name>A0A9X4KJN1_9BACL</name>
<dbReference type="SUPFAM" id="SSF109604">
    <property type="entry name" value="HD-domain/PDEase-like"/>
    <property type="match status" value="1"/>
</dbReference>
<dbReference type="InterPro" id="IPR006674">
    <property type="entry name" value="HD_domain"/>
</dbReference>
<evidence type="ECO:0000313" key="8">
    <source>
        <dbReference type="EMBL" id="MDG0793151.1"/>
    </source>
</evidence>
<evidence type="ECO:0000313" key="9">
    <source>
        <dbReference type="Proteomes" id="UP001153387"/>
    </source>
</evidence>
<sequence length="195" mass="22257">MDRELLIEAVKRQMPEKRYRHVAGVVDTAFVLAQRFGGDPDKAWLAALLHDYAKAWPTDRMERIIREQGLPPELLSYDKELWHAHVGAWAVREELGIEDEEVLDAVRYHTSGRERMTLLDRIVCLADYMEPSRAFPGVERIRVLAETNLNEALVAGFDSTIIHLLEKGKTIFPLTVLARNDLVREIRAAGITIES</sequence>
<keyword evidence="3" id="KW-0547">Nucleotide-binding</keyword>
<evidence type="ECO:0000256" key="1">
    <source>
        <dbReference type="ARBA" id="ARBA00012506"/>
    </source>
</evidence>
<dbReference type="AlphaFoldDB" id="A0A9X4KJN1"/>
<feature type="domain" description="HD/PDEase" evidence="7">
    <location>
        <begin position="14"/>
        <end position="141"/>
    </location>
</feature>
<dbReference type="Proteomes" id="UP001153387">
    <property type="component" value="Unassembled WGS sequence"/>
</dbReference>
<dbReference type="Gene3D" id="1.10.3210.10">
    <property type="entry name" value="Hypothetical protein af1432"/>
    <property type="match status" value="1"/>
</dbReference>